<evidence type="ECO:0000313" key="2">
    <source>
        <dbReference type="EMBL" id="QQP50241.1"/>
    </source>
</evidence>
<dbReference type="PANTHER" id="PTHR11607">
    <property type="entry name" value="ALPHA-MANNOSIDASE"/>
    <property type="match status" value="1"/>
</dbReference>
<accession>A0A7T8HHR6</accession>
<dbReference type="EMBL" id="CP045896">
    <property type="protein sequence ID" value="QQP50241.1"/>
    <property type="molecule type" value="Genomic_DNA"/>
</dbReference>
<organism evidence="2 3">
    <name type="scientific">Caligus rogercresseyi</name>
    <name type="common">Sea louse</name>
    <dbReference type="NCBI Taxonomy" id="217165"/>
    <lineage>
        <taxon>Eukaryota</taxon>
        <taxon>Metazoa</taxon>
        <taxon>Ecdysozoa</taxon>
        <taxon>Arthropoda</taxon>
        <taxon>Crustacea</taxon>
        <taxon>Multicrustacea</taxon>
        <taxon>Hexanauplia</taxon>
        <taxon>Copepoda</taxon>
        <taxon>Siphonostomatoida</taxon>
        <taxon>Caligidae</taxon>
        <taxon>Caligus</taxon>
    </lineage>
</organism>
<dbReference type="GO" id="GO:0004559">
    <property type="term" value="F:alpha-mannosidase activity"/>
    <property type="evidence" value="ECO:0007669"/>
    <property type="project" value="InterPro"/>
</dbReference>
<dbReference type="SUPFAM" id="SSF88713">
    <property type="entry name" value="Glycoside hydrolase/deacetylase"/>
    <property type="match status" value="1"/>
</dbReference>
<dbReference type="Pfam" id="PF01074">
    <property type="entry name" value="Glyco_hydro_38N"/>
    <property type="match status" value="1"/>
</dbReference>
<name>A0A7T8HHR6_CALRO</name>
<dbReference type="InterPro" id="IPR011330">
    <property type="entry name" value="Glyco_hydro/deAcase_b/a-brl"/>
</dbReference>
<feature type="domain" description="Glycoside hydrolase family 38 N-terminal" evidence="1">
    <location>
        <begin position="2"/>
        <end position="52"/>
    </location>
</feature>
<gene>
    <name evidence="2" type="ORF">FKW44_011174</name>
</gene>
<dbReference type="GO" id="GO:0006013">
    <property type="term" value="P:mannose metabolic process"/>
    <property type="evidence" value="ECO:0007669"/>
    <property type="project" value="InterPro"/>
</dbReference>
<reference evidence="3" key="1">
    <citation type="submission" date="2021-01" db="EMBL/GenBank/DDBJ databases">
        <title>Caligus Genome Assembly.</title>
        <authorList>
            <person name="Gallardo-Escarate C."/>
        </authorList>
    </citation>
    <scope>NUCLEOTIDE SEQUENCE [LARGE SCALE GENOMIC DNA]</scope>
</reference>
<evidence type="ECO:0000259" key="1">
    <source>
        <dbReference type="Pfam" id="PF01074"/>
    </source>
</evidence>
<dbReference type="InterPro" id="IPR000602">
    <property type="entry name" value="Glyco_hydro_38_N"/>
</dbReference>
<protein>
    <submittedName>
        <fullName evidence="2">Alpha-mannosidase</fullName>
    </submittedName>
</protein>
<dbReference type="InterPro" id="IPR050843">
    <property type="entry name" value="Glycosyl_Hydrlase_38"/>
</dbReference>
<evidence type="ECO:0000313" key="3">
    <source>
        <dbReference type="Proteomes" id="UP000595437"/>
    </source>
</evidence>
<dbReference type="PANTHER" id="PTHR11607:SF3">
    <property type="entry name" value="LYSOSOMAL ALPHA-MANNOSIDASE"/>
    <property type="match status" value="1"/>
</dbReference>
<dbReference type="Gene3D" id="3.20.110.10">
    <property type="entry name" value="Glycoside hydrolase 38, N terminal domain"/>
    <property type="match status" value="1"/>
</dbReference>
<dbReference type="Proteomes" id="UP000595437">
    <property type="component" value="Chromosome 7"/>
</dbReference>
<dbReference type="InterPro" id="IPR027291">
    <property type="entry name" value="Glyco_hydro_38_N_sf"/>
</dbReference>
<sequence length="55" mass="6842">MAFFWRWWKEQDDLMKKRVRELVRERRLEFINGGWSMNDEAAAYYSAIIEQVSRQ</sequence>
<proteinExistence type="predicted"/>
<dbReference type="GO" id="GO:0005764">
    <property type="term" value="C:lysosome"/>
    <property type="evidence" value="ECO:0007669"/>
    <property type="project" value="TreeGrafter"/>
</dbReference>
<keyword evidence="3" id="KW-1185">Reference proteome</keyword>
<dbReference type="AlphaFoldDB" id="A0A7T8HHR6"/>